<dbReference type="EMBL" id="SRLO01004950">
    <property type="protein sequence ID" value="TNN30010.1"/>
    <property type="molecule type" value="Genomic_DNA"/>
</dbReference>
<gene>
    <name evidence="2" type="ORF">EYF80_059840</name>
</gene>
<protein>
    <submittedName>
        <fullName evidence="2">Uncharacterized protein</fullName>
    </submittedName>
</protein>
<reference evidence="2 3" key="1">
    <citation type="submission" date="2019-03" db="EMBL/GenBank/DDBJ databases">
        <title>First draft genome of Liparis tanakae, snailfish: a comprehensive survey of snailfish specific genes.</title>
        <authorList>
            <person name="Kim W."/>
            <person name="Song I."/>
            <person name="Jeong J.-H."/>
            <person name="Kim D."/>
            <person name="Kim S."/>
            <person name="Ryu S."/>
            <person name="Song J.Y."/>
            <person name="Lee S.K."/>
        </authorList>
    </citation>
    <scope>NUCLEOTIDE SEQUENCE [LARGE SCALE GENOMIC DNA]</scope>
    <source>
        <tissue evidence="2">Muscle</tissue>
    </source>
</reference>
<name>A0A4Z2EN49_9TELE</name>
<evidence type="ECO:0000256" key="1">
    <source>
        <dbReference type="SAM" id="MobiDB-lite"/>
    </source>
</evidence>
<accession>A0A4Z2EN49</accession>
<evidence type="ECO:0000313" key="3">
    <source>
        <dbReference type="Proteomes" id="UP000314294"/>
    </source>
</evidence>
<feature type="compositionally biased region" description="Basic and acidic residues" evidence="1">
    <location>
        <begin position="108"/>
        <end position="120"/>
    </location>
</feature>
<comment type="caution">
    <text evidence="2">The sequence shown here is derived from an EMBL/GenBank/DDBJ whole genome shotgun (WGS) entry which is preliminary data.</text>
</comment>
<sequence>MAAPDYRVFHAYSWSQVNDGPLRSTPASYRKKKKRSGGVVNFAHKKKSLACFFSGGAKRVPVEFDLDKQRRWESELKQPHGQRSDRRLKPTGAKGKTAPYKYDVAPDVTRRGGKDAPDFR</sequence>
<organism evidence="2 3">
    <name type="scientific">Liparis tanakae</name>
    <name type="common">Tanaka's snailfish</name>
    <dbReference type="NCBI Taxonomy" id="230148"/>
    <lineage>
        <taxon>Eukaryota</taxon>
        <taxon>Metazoa</taxon>
        <taxon>Chordata</taxon>
        <taxon>Craniata</taxon>
        <taxon>Vertebrata</taxon>
        <taxon>Euteleostomi</taxon>
        <taxon>Actinopterygii</taxon>
        <taxon>Neopterygii</taxon>
        <taxon>Teleostei</taxon>
        <taxon>Neoteleostei</taxon>
        <taxon>Acanthomorphata</taxon>
        <taxon>Eupercaria</taxon>
        <taxon>Perciformes</taxon>
        <taxon>Cottioidei</taxon>
        <taxon>Cottales</taxon>
        <taxon>Liparidae</taxon>
        <taxon>Liparis</taxon>
    </lineage>
</organism>
<dbReference type="AlphaFoldDB" id="A0A4Z2EN49"/>
<dbReference type="Proteomes" id="UP000314294">
    <property type="component" value="Unassembled WGS sequence"/>
</dbReference>
<feature type="region of interest" description="Disordered" evidence="1">
    <location>
        <begin position="73"/>
        <end position="120"/>
    </location>
</feature>
<keyword evidence="3" id="KW-1185">Reference proteome</keyword>
<proteinExistence type="predicted"/>
<evidence type="ECO:0000313" key="2">
    <source>
        <dbReference type="EMBL" id="TNN30010.1"/>
    </source>
</evidence>
<feature type="compositionally biased region" description="Basic and acidic residues" evidence="1">
    <location>
        <begin position="73"/>
        <end position="88"/>
    </location>
</feature>